<dbReference type="PANTHER" id="PTHR11514:SF40">
    <property type="entry name" value="TRANSCRIPTION FACTOR BHLH14"/>
    <property type="match status" value="1"/>
</dbReference>
<dbReference type="SMART" id="SM00353">
    <property type="entry name" value="HLH"/>
    <property type="match status" value="1"/>
</dbReference>
<reference evidence="10" key="1">
    <citation type="submission" date="2019-03" db="EMBL/GenBank/DDBJ databases">
        <authorList>
            <person name="Mank J."/>
            <person name="Almeida P."/>
        </authorList>
    </citation>
    <scope>NUCLEOTIDE SEQUENCE</scope>
    <source>
        <strain evidence="10">78183</strain>
    </source>
</reference>
<evidence type="ECO:0000313" key="9">
    <source>
        <dbReference type="EMBL" id="KAJ6729637.1"/>
    </source>
</evidence>
<keyword evidence="2 5" id="KW-0805">Transcription regulation</keyword>
<dbReference type="CDD" id="cd11449">
    <property type="entry name" value="bHLH_AtAIB_like"/>
    <property type="match status" value="1"/>
</dbReference>
<gene>
    <name evidence="9" type="ORF">OIU85_020536</name>
    <name evidence="10" type="ORF">SVIM_LOCUS195787</name>
</gene>
<evidence type="ECO:0000256" key="4">
    <source>
        <dbReference type="ARBA" id="ARBA00023242"/>
    </source>
</evidence>
<comment type="subcellular location">
    <subcellularLocation>
        <location evidence="1 5">Nucleus</location>
    </subcellularLocation>
</comment>
<evidence type="ECO:0000256" key="2">
    <source>
        <dbReference type="ARBA" id="ARBA00023015"/>
    </source>
</evidence>
<dbReference type="GO" id="GO:0046983">
    <property type="term" value="F:protein dimerization activity"/>
    <property type="evidence" value="ECO:0007669"/>
    <property type="project" value="InterPro"/>
</dbReference>
<reference evidence="9" key="2">
    <citation type="submission" date="2022-11" db="EMBL/GenBank/DDBJ databases">
        <authorList>
            <person name="Hyden B.L."/>
            <person name="Feng K."/>
            <person name="Yates T."/>
            <person name="Jawdy S."/>
            <person name="Smart L.B."/>
            <person name="Muchero W."/>
        </authorList>
    </citation>
    <scope>NUCLEOTIDE SEQUENCE</scope>
    <source>
        <tissue evidence="9">Shoot tip</tissue>
    </source>
</reference>
<keyword evidence="6" id="KW-0175">Coiled coil</keyword>
<dbReference type="EMBL" id="CAADRP010001224">
    <property type="protein sequence ID" value="VFU37306.1"/>
    <property type="molecule type" value="Genomic_DNA"/>
</dbReference>
<evidence type="ECO:0000313" key="11">
    <source>
        <dbReference type="Proteomes" id="UP001151529"/>
    </source>
</evidence>
<keyword evidence="4 5" id="KW-0539">Nucleus</keyword>
<feature type="region of interest" description="Disordered" evidence="7">
    <location>
        <begin position="253"/>
        <end position="284"/>
    </location>
</feature>
<feature type="region of interest" description="Disordered" evidence="7">
    <location>
        <begin position="387"/>
        <end position="412"/>
    </location>
</feature>
<evidence type="ECO:0000313" key="10">
    <source>
        <dbReference type="EMBL" id="VFU37306.1"/>
    </source>
</evidence>
<feature type="coiled-coil region" evidence="6">
    <location>
        <begin position="352"/>
        <end position="379"/>
    </location>
</feature>
<dbReference type="GO" id="GO:0003700">
    <property type="term" value="F:DNA-binding transcription factor activity"/>
    <property type="evidence" value="ECO:0007669"/>
    <property type="project" value="InterPro"/>
</dbReference>
<dbReference type="InterPro" id="IPR011598">
    <property type="entry name" value="bHLH_dom"/>
</dbReference>
<reference evidence="9" key="3">
    <citation type="journal article" date="2023" name="Int. J. Mol. Sci.">
        <title>De Novo Assembly and Annotation of 11 Diverse Shrub Willow (Salix) Genomes Reveals Novel Gene Organization in Sex-Linked Regions.</title>
        <authorList>
            <person name="Hyden B."/>
            <person name="Feng K."/>
            <person name="Yates T.B."/>
            <person name="Jawdy S."/>
            <person name="Cereghino C."/>
            <person name="Smart L.B."/>
            <person name="Muchero W."/>
        </authorList>
    </citation>
    <scope>NUCLEOTIDE SEQUENCE [LARGE SCALE GENOMIC DNA]</scope>
    <source>
        <tissue evidence="9">Shoot tip</tissue>
    </source>
</reference>
<dbReference type="Proteomes" id="UP001151529">
    <property type="component" value="Chromosome 2"/>
</dbReference>
<keyword evidence="3 5" id="KW-0804">Transcription</keyword>
<dbReference type="InterPro" id="IPR025610">
    <property type="entry name" value="MYC/MYB_N"/>
</dbReference>
<accession>A0A6N2L8Q1</accession>
<dbReference type="SUPFAM" id="SSF47459">
    <property type="entry name" value="HLH, helix-loop-helix DNA-binding domain"/>
    <property type="match status" value="1"/>
</dbReference>
<keyword evidence="11" id="KW-1185">Reference proteome</keyword>
<dbReference type="InterPro" id="IPR036638">
    <property type="entry name" value="HLH_DNA-bd_sf"/>
</dbReference>
<dbReference type="OrthoDB" id="1926382at2759"/>
<dbReference type="AlphaFoldDB" id="A0A6N2L8Q1"/>
<evidence type="ECO:0000256" key="3">
    <source>
        <dbReference type="ARBA" id="ARBA00023163"/>
    </source>
</evidence>
<sequence length="492" mass="54431">MEELIISPSSSSPLVSLSQETPSTLHQRLQLVVQNQPDWWSYAIFWRTLNDDSGRLFLGWGDGHFQGSKDTSPKLNTVSNSRMTISNTERKRGMMKGIQSLIGECHDLDMSLMDGTDATDSEWFYVMSLTRSFPPGDGILGKAYTTGSLIWLTGGHELQFYNCERAKEAKMHGIETLVCIPTSCGVLELGSSCVIRENWGLVQQAKSLFGSDLNAFLVPKGPSNPSEEPTQFLERNISFADIGIIAGLQEDGAADRGQKSAHETEAAKKHGANKPGQSYLNSDHSDSDFPLLAMHVEKRIPKKRGRKPILGRDAPLNHVEAERQRREKLNHRFYALRAVVPNVSRMDKASLLSDAVSYINELKAKVDELESQVERDSESKKVKLEVADNTDNQSTTTSVDQSACRPSSSPGGAAHEVEVKFVGSDAMIRVQSENVNYPASRLMCALRELEFQVHHASMSCVNELMLQDVVVRVPDGLRAEEALKSALLGRLE</sequence>
<evidence type="ECO:0000256" key="7">
    <source>
        <dbReference type="SAM" id="MobiDB-lite"/>
    </source>
</evidence>
<proteinExistence type="predicted"/>
<feature type="compositionally biased region" description="Polar residues" evidence="7">
    <location>
        <begin position="389"/>
        <end position="410"/>
    </location>
</feature>
<dbReference type="EMBL" id="JAPFFL010000004">
    <property type="protein sequence ID" value="KAJ6729637.1"/>
    <property type="molecule type" value="Genomic_DNA"/>
</dbReference>
<feature type="compositionally biased region" description="Basic and acidic residues" evidence="7">
    <location>
        <begin position="253"/>
        <end position="268"/>
    </location>
</feature>
<dbReference type="PROSITE" id="PS50888">
    <property type="entry name" value="BHLH"/>
    <property type="match status" value="1"/>
</dbReference>
<dbReference type="Pfam" id="PF00010">
    <property type="entry name" value="HLH"/>
    <property type="match status" value="1"/>
</dbReference>
<organism evidence="10">
    <name type="scientific">Salix viminalis</name>
    <name type="common">Common osier</name>
    <name type="synonym">Basket willow</name>
    <dbReference type="NCBI Taxonomy" id="40686"/>
    <lineage>
        <taxon>Eukaryota</taxon>
        <taxon>Viridiplantae</taxon>
        <taxon>Streptophyta</taxon>
        <taxon>Embryophyta</taxon>
        <taxon>Tracheophyta</taxon>
        <taxon>Spermatophyta</taxon>
        <taxon>Magnoliopsida</taxon>
        <taxon>eudicotyledons</taxon>
        <taxon>Gunneridae</taxon>
        <taxon>Pentapetalae</taxon>
        <taxon>rosids</taxon>
        <taxon>fabids</taxon>
        <taxon>Malpighiales</taxon>
        <taxon>Salicaceae</taxon>
        <taxon>Saliceae</taxon>
        <taxon>Salix</taxon>
    </lineage>
</organism>
<protein>
    <recommendedName>
        <fullName evidence="5">Transcription factor</fullName>
        <shortName evidence="5">bHLH transcription factor</shortName>
    </recommendedName>
    <alternativeName>
        <fullName evidence="5">Basic helix-loop-helix protein</fullName>
    </alternativeName>
</protein>
<evidence type="ECO:0000256" key="6">
    <source>
        <dbReference type="SAM" id="Coils"/>
    </source>
</evidence>
<dbReference type="GO" id="GO:0005634">
    <property type="term" value="C:nucleus"/>
    <property type="evidence" value="ECO:0007669"/>
    <property type="project" value="UniProtKB-SubCell"/>
</dbReference>
<evidence type="ECO:0000256" key="5">
    <source>
        <dbReference type="RuleBase" id="RU369104"/>
    </source>
</evidence>
<dbReference type="PANTHER" id="PTHR11514">
    <property type="entry name" value="MYC"/>
    <property type="match status" value="1"/>
</dbReference>
<dbReference type="Gene3D" id="4.10.280.10">
    <property type="entry name" value="Helix-loop-helix DNA-binding domain"/>
    <property type="match status" value="1"/>
</dbReference>
<name>A0A6N2L8Q1_SALVM</name>
<feature type="domain" description="BHLH" evidence="8">
    <location>
        <begin position="313"/>
        <end position="362"/>
    </location>
</feature>
<dbReference type="InterPro" id="IPR045084">
    <property type="entry name" value="AIB/MYC-like"/>
</dbReference>
<evidence type="ECO:0000256" key="1">
    <source>
        <dbReference type="ARBA" id="ARBA00004123"/>
    </source>
</evidence>
<evidence type="ECO:0000259" key="8">
    <source>
        <dbReference type="PROSITE" id="PS50888"/>
    </source>
</evidence>
<dbReference type="Pfam" id="PF14215">
    <property type="entry name" value="bHLH-MYC_N"/>
    <property type="match status" value="1"/>
</dbReference>
<dbReference type="GO" id="GO:0000976">
    <property type="term" value="F:transcription cis-regulatory region binding"/>
    <property type="evidence" value="ECO:0007669"/>
    <property type="project" value="TreeGrafter"/>
</dbReference>